<comment type="caution">
    <text evidence="3">The sequence shown here is derived from an EMBL/GenBank/DDBJ whole genome shotgun (WGS) entry which is preliminary data.</text>
</comment>
<dbReference type="PANTHER" id="PTHR30404">
    <property type="entry name" value="N-ACETYLMURAMOYL-L-ALANINE AMIDASE"/>
    <property type="match status" value="1"/>
</dbReference>
<evidence type="ECO:0000313" key="3">
    <source>
        <dbReference type="EMBL" id="GGG11137.1"/>
    </source>
</evidence>
<dbReference type="NCBIfam" id="TIGR02883">
    <property type="entry name" value="spore_cwlD"/>
    <property type="match status" value="1"/>
</dbReference>
<protein>
    <submittedName>
        <fullName evidence="3">Germination-specific N-acetylmuramoyl-L-alanine amidase</fullName>
    </submittedName>
</protein>
<dbReference type="Pfam" id="PF01520">
    <property type="entry name" value="Amidase_3"/>
    <property type="match status" value="1"/>
</dbReference>
<feature type="domain" description="MurNAc-LAA" evidence="2">
    <location>
        <begin position="128"/>
        <end position="240"/>
    </location>
</feature>
<proteinExistence type="predicted"/>
<dbReference type="InterPro" id="IPR014234">
    <property type="entry name" value="Spore_CwlD"/>
</dbReference>
<organism evidence="3 4">
    <name type="scientific">Paenibacillus aceti</name>
    <dbReference type="NCBI Taxonomy" id="1820010"/>
    <lineage>
        <taxon>Bacteria</taxon>
        <taxon>Bacillati</taxon>
        <taxon>Bacillota</taxon>
        <taxon>Bacilli</taxon>
        <taxon>Bacillales</taxon>
        <taxon>Paenibacillaceae</taxon>
        <taxon>Paenibacillus</taxon>
    </lineage>
</organism>
<reference evidence="4" key="1">
    <citation type="journal article" date="2019" name="Int. J. Syst. Evol. Microbiol.">
        <title>The Global Catalogue of Microorganisms (GCM) 10K type strain sequencing project: providing services to taxonomists for standard genome sequencing and annotation.</title>
        <authorList>
            <consortium name="The Broad Institute Genomics Platform"/>
            <consortium name="The Broad Institute Genome Sequencing Center for Infectious Disease"/>
            <person name="Wu L."/>
            <person name="Ma J."/>
        </authorList>
    </citation>
    <scope>NUCLEOTIDE SEQUENCE [LARGE SCALE GENOMIC DNA]</scope>
    <source>
        <strain evidence="4">CGMCC 1.15420</strain>
    </source>
</reference>
<gene>
    <name evidence="3" type="primary">cwlD</name>
    <name evidence="3" type="ORF">GCM10010913_36200</name>
</gene>
<keyword evidence="4" id="KW-1185">Reference proteome</keyword>
<dbReference type="PANTHER" id="PTHR30404:SF0">
    <property type="entry name" value="N-ACETYLMURAMOYL-L-ALANINE AMIDASE AMIC"/>
    <property type="match status" value="1"/>
</dbReference>
<sequence>MDSKDKVSVWLSLSHIKRVLLGIGLLGLLFGFAKYEVPAIKTASYWSLPLAGTTIALDAGHGGPDGGAVSKQGIIEKDINLAVTLYLRDYLQQAGAMVYMTREDDRDLASPDTKGYKKRKTEDLTRRVRLIEEKQAELFVSIHMNSVPSSRWSGAQTFYSTNNGDSITLAELIQDELRRNLNNTDRVAKQSDKSVYLLEELKIPAVLVEVGFLSNPEEARLLGDEKYQRKVAASVYQGIMKYISKKESGIKAENTRK</sequence>
<dbReference type="EMBL" id="BMIW01000030">
    <property type="protein sequence ID" value="GGG11137.1"/>
    <property type="molecule type" value="Genomic_DNA"/>
</dbReference>
<name>A0ABQ1W2C5_9BACL</name>
<dbReference type="Gene3D" id="3.40.630.40">
    <property type="entry name" value="Zn-dependent exopeptidases"/>
    <property type="match status" value="1"/>
</dbReference>
<evidence type="ECO:0000256" key="1">
    <source>
        <dbReference type="ARBA" id="ARBA00022801"/>
    </source>
</evidence>
<evidence type="ECO:0000313" key="4">
    <source>
        <dbReference type="Proteomes" id="UP000608420"/>
    </source>
</evidence>
<dbReference type="CDD" id="cd02696">
    <property type="entry name" value="MurNAc-LAA"/>
    <property type="match status" value="1"/>
</dbReference>
<accession>A0ABQ1W2C5</accession>
<dbReference type="SUPFAM" id="SSF53187">
    <property type="entry name" value="Zn-dependent exopeptidases"/>
    <property type="match status" value="1"/>
</dbReference>
<evidence type="ECO:0000259" key="2">
    <source>
        <dbReference type="SMART" id="SM00646"/>
    </source>
</evidence>
<dbReference type="Proteomes" id="UP000608420">
    <property type="component" value="Unassembled WGS sequence"/>
</dbReference>
<dbReference type="RefSeq" id="WP_120463597.1">
    <property type="nucleotide sequence ID" value="NZ_BMIW01000030.1"/>
</dbReference>
<dbReference type="InterPro" id="IPR050695">
    <property type="entry name" value="N-acetylmuramoyl_amidase_3"/>
</dbReference>
<dbReference type="InterPro" id="IPR002508">
    <property type="entry name" value="MurNAc-LAA_cat"/>
</dbReference>
<keyword evidence="1" id="KW-0378">Hydrolase</keyword>
<dbReference type="SMART" id="SM00646">
    <property type="entry name" value="Ami_3"/>
    <property type="match status" value="1"/>
</dbReference>